<dbReference type="InterPro" id="IPR036249">
    <property type="entry name" value="Thioredoxin-like_sf"/>
</dbReference>
<reference evidence="2" key="1">
    <citation type="submission" date="2020-08" db="EMBL/GenBank/DDBJ databases">
        <title>Complete genome sequence of Weissella confusa strain FS54 provides insights into metabolic potential.</title>
        <authorList>
            <person name="Fhoula I."/>
            <person name="Najjari A."/>
            <person name="Lekired A."/>
            <person name="Bessrour-Aouam N."/>
            <person name="Jaballah S."/>
            <person name="Klibi N."/>
            <person name="Ouzari H.-I."/>
        </authorList>
    </citation>
    <scope>NUCLEOTIDE SEQUENCE</scope>
    <source>
        <strain evidence="2">FS54</strain>
    </source>
</reference>
<protein>
    <submittedName>
        <fullName evidence="2">Thioredoxin</fullName>
    </submittedName>
</protein>
<keyword evidence="1" id="KW-0812">Transmembrane</keyword>
<dbReference type="Proteomes" id="UP000650485">
    <property type="component" value="Unassembled WGS sequence"/>
</dbReference>
<dbReference type="SUPFAM" id="SSF52833">
    <property type="entry name" value="Thioredoxin-like"/>
    <property type="match status" value="1"/>
</dbReference>
<organism evidence="2 3">
    <name type="scientific">Weissella confusa</name>
    <name type="common">Lactobacillus confusus</name>
    <dbReference type="NCBI Taxonomy" id="1583"/>
    <lineage>
        <taxon>Bacteria</taxon>
        <taxon>Bacillati</taxon>
        <taxon>Bacillota</taxon>
        <taxon>Bacilli</taxon>
        <taxon>Lactobacillales</taxon>
        <taxon>Lactobacillaceae</taxon>
        <taxon>Weissella</taxon>
    </lineage>
</organism>
<comment type="caution">
    <text evidence="2">The sequence shown here is derived from an EMBL/GenBank/DDBJ whole genome shotgun (WGS) entry which is preliminary data.</text>
</comment>
<proteinExistence type="predicted"/>
<feature type="transmembrane region" description="Helical" evidence="1">
    <location>
        <begin position="7"/>
        <end position="26"/>
    </location>
</feature>
<dbReference type="EMBL" id="JACSZT010000023">
    <property type="protein sequence ID" value="MBC6499820.1"/>
    <property type="molecule type" value="Genomic_DNA"/>
</dbReference>
<evidence type="ECO:0000313" key="3">
    <source>
        <dbReference type="Proteomes" id="UP000650485"/>
    </source>
</evidence>
<keyword evidence="1" id="KW-1133">Transmembrane helix</keyword>
<evidence type="ECO:0000313" key="2">
    <source>
        <dbReference type="EMBL" id="MBC6499820.1"/>
    </source>
</evidence>
<dbReference type="Gene3D" id="3.40.30.10">
    <property type="entry name" value="Glutaredoxin"/>
    <property type="match status" value="1"/>
</dbReference>
<sequence>MKSIVKVTLFAVIGVLVGGFVTHNYVNYVEKKQVAVDLKRVNNLNNKTIFFYRDDCPDCQSVFHKVYWHNVLKQDVVFVNMNNVSNCKYVEQYKLVSVPTFYQGKTAYTGTSTETLNKVLGD</sequence>
<gene>
    <name evidence="2" type="ORF">H7R52_18950</name>
</gene>
<dbReference type="AlphaFoldDB" id="A0A923SP63"/>
<keyword evidence="1" id="KW-0472">Membrane</keyword>
<evidence type="ECO:0000256" key="1">
    <source>
        <dbReference type="SAM" id="Phobius"/>
    </source>
</evidence>
<accession>A0A923SP63</accession>
<name>A0A923SP63_WEICO</name>